<dbReference type="InterPro" id="IPR002931">
    <property type="entry name" value="Transglutaminase-like"/>
</dbReference>
<evidence type="ECO:0000313" key="2">
    <source>
        <dbReference type="EMBL" id="MBQ0931926.1"/>
    </source>
</evidence>
<dbReference type="InterPro" id="IPR038765">
    <property type="entry name" value="Papain-like_cys_pep_sf"/>
</dbReference>
<dbReference type="Pfam" id="PF08379">
    <property type="entry name" value="Bact_transglu_N"/>
    <property type="match status" value="1"/>
</dbReference>
<dbReference type="InterPro" id="IPR013589">
    <property type="entry name" value="Bac_transglu_N"/>
</dbReference>
<dbReference type="Gene3D" id="3.10.620.30">
    <property type="match status" value="1"/>
</dbReference>
<dbReference type="PANTHER" id="PTHR33490:SF7">
    <property type="entry name" value="BLR2979 PROTEIN"/>
    <property type="match status" value="1"/>
</dbReference>
<dbReference type="SMART" id="SM00460">
    <property type="entry name" value="TGc"/>
    <property type="match status" value="1"/>
</dbReference>
<evidence type="ECO:0000259" key="1">
    <source>
        <dbReference type="SMART" id="SM00460"/>
    </source>
</evidence>
<keyword evidence="3" id="KW-1185">Reference proteome</keyword>
<organism evidence="2 3">
    <name type="scientific">Ideonella alba</name>
    <dbReference type="NCBI Taxonomy" id="2824118"/>
    <lineage>
        <taxon>Bacteria</taxon>
        <taxon>Pseudomonadati</taxon>
        <taxon>Pseudomonadota</taxon>
        <taxon>Betaproteobacteria</taxon>
        <taxon>Burkholderiales</taxon>
        <taxon>Sphaerotilaceae</taxon>
        <taxon>Ideonella</taxon>
    </lineage>
</organism>
<dbReference type="Pfam" id="PF01841">
    <property type="entry name" value="Transglut_core"/>
    <property type="match status" value="1"/>
</dbReference>
<feature type="domain" description="Transglutaminase-like" evidence="1">
    <location>
        <begin position="210"/>
        <end position="280"/>
    </location>
</feature>
<dbReference type="Proteomes" id="UP000676246">
    <property type="component" value="Unassembled WGS sequence"/>
</dbReference>
<name>A0A940YB47_9BURK</name>
<dbReference type="EMBL" id="JAGQDD010000012">
    <property type="protein sequence ID" value="MBQ0931926.1"/>
    <property type="molecule type" value="Genomic_DNA"/>
</dbReference>
<protein>
    <submittedName>
        <fullName evidence="2">Transglutaminase family protein</fullName>
    </submittedName>
</protein>
<accession>A0A940YB47</accession>
<comment type="caution">
    <text evidence="2">The sequence shown here is derived from an EMBL/GenBank/DDBJ whole genome shotgun (WGS) entry which is preliminary data.</text>
</comment>
<reference evidence="2 3" key="1">
    <citation type="submission" date="2021-04" db="EMBL/GenBank/DDBJ databases">
        <title>The genome sequence of Ideonella sp. 3Y2.</title>
        <authorList>
            <person name="Liu Y."/>
        </authorList>
    </citation>
    <scope>NUCLEOTIDE SEQUENCE [LARGE SCALE GENOMIC DNA]</scope>
    <source>
        <strain evidence="2 3">3Y2</strain>
    </source>
</reference>
<dbReference type="SUPFAM" id="SSF54001">
    <property type="entry name" value="Cysteine proteinases"/>
    <property type="match status" value="1"/>
</dbReference>
<evidence type="ECO:0000313" key="3">
    <source>
        <dbReference type="Proteomes" id="UP000676246"/>
    </source>
</evidence>
<sequence length="331" mass="35530">MSVRQTAWSGSEGRTMTGALRWLSICHDTHYDYELPVELAHHVACLVPRSSETQLVRAWDLSIDPTPDEWLALAGPAGQALPPSQVSLDPWGNGRITFSHSRVHDKLRVRSRFEAGLSAPPAIDPDSSPAWESVAESLRYHAGTTHREAVEFTLGTELAPRDPQLAAYARLSFTPGRPMAAAALDLMARVHDDFAYGHGATDAGTTAVAALALRRGVCQDFAHVMIGACRSLGLAARYVSGYLLTQPPPGQPRLVGADASHAWAALWCPEQGWLALDPTNRVPAGLDHVTLAWGRDYADVAPLRGVIRGGGRVQPRVAVTVQPLDEPAAGA</sequence>
<dbReference type="AlphaFoldDB" id="A0A940YB47"/>
<proteinExistence type="predicted"/>
<dbReference type="PANTHER" id="PTHR33490">
    <property type="entry name" value="BLR5614 PROTEIN-RELATED"/>
    <property type="match status" value="1"/>
</dbReference>
<gene>
    <name evidence="2" type="ORF">KAK03_15690</name>
</gene>